<dbReference type="AlphaFoldDB" id="A0A413VTX6"/>
<dbReference type="InterPro" id="IPR013783">
    <property type="entry name" value="Ig-like_fold"/>
</dbReference>
<reference evidence="2 3" key="1">
    <citation type="submission" date="2018-08" db="EMBL/GenBank/DDBJ databases">
        <title>A genome reference for cultivated species of the human gut microbiota.</title>
        <authorList>
            <person name="Zou Y."/>
            <person name="Xue W."/>
            <person name="Luo G."/>
        </authorList>
    </citation>
    <scope>NUCLEOTIDE SEQUENCE [LARGE SCALE GENOMIC DNA]</scope>
    <source>
        <strain evidence="2 3">AM40-30BH</strain>
    </source>
</reference>
<dbReference type="PROSITE" id="PS51257">
    <property type="entry name" value="PROKAR_LIPOPROTEIN"/>
    <property type="match status" value="1"/>
</dbReference>
<dbReference type="InterPro" id="IPR035986">
    <property type="entry name" value="PKD_dom_sf"/>
</dbReference>
<dbReference type="CDD" id="cd00146">
    <property type="entry name" value="PKD"/>
    <property type="match status" value="1"/>
</dbReference>
<protein>
    <submittedName>
        <fullName evidence="2">PKD domain-containing protein</fullName>
    </submittedName>
</protein>
<accession>A0A413VTX6</accession>
<evidence type="ECO:0000313" key="2">
    <source>
        <dbReference type="EMBL" id="RHB37060.1"/>
    </source>
</evidence>
<gene>
    <name evidence="2" type="ORF">DW888_05790</name>
</gene>
<dbReference type="Proteomes" id="UP000284379">
    <property type="component" value="Unassembled WGS sequence"/>
</dbReference>
<sequence>MKYFKYILFIVTSLACYSCIENDPDIENFPNEKVAFSYEVIGDYKVDYLVGSTIQFTNTSAEVGACVWDFGDGTPKSTESNPQHKYESAGLYNVTLTIENVGKRVCNLLVSDIFPTVSMKEIDGICEVNKTFVELSVSLPNPENKEVEYQWIFPEGTVDENLVPVTTSNAENPGKLKFLNVGSQKIILKTKLGGRTLQEGVIKVPVGYMEDVKTIYYAVKKGNIQALKLVHDAPDNVKIYPFDLGVKSGQHPYNLLFSDSQLYVLDAGKQIGYIDDVDGNLGDGKISVISKDGASVETMLTNNQKTAFNDPHFGYIDENQKMLYYTDRNTGIRRLALSERNLLLDVTNSKYDYFVQNDKLGYYKNGYDYGAMNASFTKTSDGTWWWPKTFNNPGIFRFKDSDIGSSSVPSNGMTAGGLFIKSLAIDEQRQMVFLAVREGATSGIYAIPMSAIPNESAGQTALQNSIKNYLIKELVSDSEGSSGEYIDICQMVLDPEDGSVYFGYRADPTSSVKSGLMRCYPDGGTYKVETVIEGVEIYGVAINHKKSKLF</sequence>
<dbReference type="PROSITE" id="PS50093">
    <property type="entry name" value="PKD"/>
    <property type="match status" value="1"/>
</dbReference>
<evidence type="ECO:0000313" key="3">
    <source>
        <dbReference type="Proteomes" id="UP000284379"/>
    </source>
</evidence>
<dbReference type="InterPro" id="IPR000601">
    <property type="entry name" value="PKD_dom"/>
</dbReference>
<comment type="caution">
    <text evidence="2">The sequence shown here is derived from an EMBL/GenBank/DDBJ whole genome shotgun (WGS) entry which is preliminary data.</text>
</comment>
<evidence type="ECO:0000259" key="1">
    <source>
        <dbReference type="PROSITE" id="PS50093"/>
    </source>
</evidence>
<name>A0A413VTX6_9BACE</name>
<dbReference type="Pfam" id="PF18911">
    <property type="entry name" value="PKD_4"/>
    <property type="match status" value="1"/>
</dbReference>
<dbReference type="Gene3D" id="2.60.40.10">
    <property type="entry name" value="Immunoglobulins"/>
    <property type="match status" value="1"/>
</dbReference>
<dbReference type="SUPFAM" id="SSF101898">
    <property type="entry name" value="NHL repeat"/>
    <property type="match status" value="1"/>
</dbReference>
<dbReference type="InterPro" id="IPR022409">
    <property type="entry name" value="PKD/Chitinase_dom"/>
</dbReference>
<dbReference type="EMBL" id="QSGO01000003">
    <property type="protein sequence ID" value="RHB37060.1"/>
    <property type="molecule type" value="Genomic_DNA"/>
</dbReference>
<dbReference type="SUPFAM" id="SSF49299">
    <property type="entry name" value="PKD domain"/>
    <property type="match status" value="1"/>
</dbReference>
<dbReference type="RefSeq" id="WP_122201047.1">
    <property type="nucleotide sequence ID" value="NZ_CABJFV010000003.1"/>
</dbReference>
<dbReference type="SMART" id="SM00089">
    <property type="entry name" value="PKD"/>
    <property type="match status" value="1"/>
</dbReference>
<organism evidence="2 3">
    <name type="scientific">Bacteroides nordii</name>
    <dbReference type="NCBI Taxonomy" id="291645"/>
    <lineage>
        <taxon>Bacteria</taxon>
        <taxon>Pseudomonadati</taxon>
        <taxon>Bacteroidota</taxon>
        <taxon>Bacteroidia</taxon>
        <taxon>Bacteroidales</taxon>
        <taxon>Bacteroidaceae</taxon>
        <taxon>Bacteroides</taxon>
    </lineage>
</organism>
<proteinExistence type="predicted"/>
<feature type="domain" description="PKD" evidence="1">
    <location>
        <begin position="68"/>
        <end position="100"/>
    </location>
</feature>